<reference evidence="12 13" key="2">
    <citation type="journal article" date="2018" name="Hortic Res">
        <title>Improved Brassica rapa reference genome by single-molecule sequencing and chromosome conformation capture technologies.</title>
        <authorList>
            <person name="Zhang L."/>
            <person name="Cai X."/>
            <person name="Wu J."/>
            <person name="Liu M."/>
            <person name="Grob S."/>
            <person name="Cheng F."/>
            <person name="Liang J."/>
            <person name="Cai C."/>
            <person name="Liu Z."/>
            <person name="Liu B."/>
            <person name="Wang F."/>
            <person name="Li S."/>
            <person name="Liu F."/>
            <person name="Li X."/>
            <person name="Cheng L."/>
            <person name="Yang W."/>
            <person name="Li M.H."/>
            <person name="Grossniklaus U."/>
            <person name="Zheng H."/>
            <person name="Wang X."/>
        </authorList>
    </citation>
    <scope>NUCLEOTIDE SEQUENCE [LARGE SCALE GENOMIC DNA]</scope>
    <source>
        <strain evidence="12 13">cv. Chiifu-401-42</strain>
    </source>
</reference>
<evidence type="ECO:0000256" key="9">
    <source>
        <dbReference type="ARBA" id="ARBA00023180"/>
    </source>
</evidence>
<keyword evidence="8" id="KW-0472">Membrane</keyword>
<dbReference type="InterPro" id="IPR013210">
    <property type="entry name" value="LRR_N_plant-typ"/>
</dbReference>
<dbReference type="EnsemblPlants" id="Bra007219.1">
    <property type="protein sequence ID" value="Bra007219.1-P"/>
    <property type="gene ID" value="Bra007219"/>
</dbReference>
<keyword evidence="4" id="KW-0812">Transmembrane</keyword>
<feature type="chain" id="PRO_5004050270" description="Leucine-rich repeat-containing N-terminal plant-type domain-containing protein" evidence="10">
    <location>
        <begin position="25"/>
        <end position="300"/>
    </location>
</feature>
<evidence type="ECO:0000313" key="13">
    <source>
        <dbReference type="Proteomes" id="UP000011750"/>
    </source>
</evidence>
<evidence type="ECO:0000256" key="1">
    <source>
        <dbReference type="ARBA" id="ARBA00004479"/>
    </source>
</evidence>
<dbReference type="PANTHER" id="PTHR48007:SF76">
    <property type="entry name" value="OS03G0145102 PROTEIN"/>
    <property type="match status" value="1"/>
</dbReference>
<reference evidence="12" key="3">
    <citation type="submission" date="2023-03" db="UniProtKB">
        <authorList>
            <consortium name="EnsemblPlants"/>
        </authorList>
    </citation>
    <scope>IDENTIFICATION</scope>
    <source>
        <strain evidence="12">cv. Chiifu-401-42</strain>
    </source>
</reference>
<evidence type="ECO:0000259" key="11">
    <source>
        <dbReference type="Pfam" id="PF08263"/>
    </source>
</evidence>
<organism evidence="12 13">
    <name type="scientific">Brassica campestris</name>
    <name type="common">Field mustard</name>
    <dbReference type="NCBI Taxonomy" id="3711"/>
    <lineage>
        <taxon>Eukaryota</taxon>
        <taxon>Viridiplantae</taxon>
        <taxon>Streptophyta</taxon>
        <taxon>Embryophyta</taxon>
        <taxon>Tracheophyta</taxon>
        <taxon>Spermatophyta</taxon>
        <taxon>Magnoliopsida</taxon>
        <taxon>eudicotyledons</taxon>
        <taxon>Gunneridae</taxon>
        <taxon>Pentapetalae</taxon>
        <taxon>rosids</taxon>
        <taxon>malvids</taxon>
        <taxon>Brassicales</taxon>
        <taxon>Brassicaceae</taxon>
        <taxon>Brassiceae</taxon>
        <taxon>Brassica</taxon>
    </lineage>
</organism>
<keyword evidence="13" id="KW-1185">Reference proteome</keyword>
<dbReference type="Proteomes" id="UP000011750">
    <property type="component" value="Chromosome A09"/>
</dbReference>
<evidence type="ECO:0000313" key="12">
    <source>
        <dbReference type="EnsemblPlants" id="Bra007219.1-P"/>
    </source>
</evidence>
<keyword evidence="7" id="KW-1133">Transmembrane helix</keyword>
<feature type="domain" description="Leucine-rich repeat-containing N-terminal plant-type" evidence="11">
    <location>
        <begin position="26"/>
        <end position="69"/>
    </location>
</feature>
<dbReference type="GO" id="GO:0016020">
    <property type="term" value="C:membrane"/>
    <property type="evidence" value="ECO:0007669"/>
    <property type="project" value="UniProtKB-SubCell"/>
</dbReference>
<keyword evidence="5 10" id="KW-0732">Signal</keyword>
<dbReference type="SUPFAM" id="SSF56112">
    <property type="entry name" value="Protein kinase-like (PK-like)"/>
    <property type="match status" value="1"/>
</dbReference>
<comment type="subcellular location">
    <subcellularLocation>
        <location evidence="1">Membrane</location>
        <topology evidence="1">Single-pass type I membrane protein</topology>
    </subcellularLocation>
</comment>
<dbReference type="eggNOG" id="ENOG502QS9V">
    <property type="taxonomic scope" value="Eukaryota"/>
</dbReference>
<dbReference type="Gene3D" id="3.80.10.10">
    <property type="entry name" value="Ribonuclease Inhibitor"/>
    <property type="match status" value="1"/>
</dbReference>
<accession>M4CSM7</accession>
<reference evidence="12 13" key="1">
    <citation type="journal article" date="2011" name="Nat. Genet.">
        <title>The genome of the mesopolyploid crop species Brassica rapa.</title>
        <authorList>
            <consortium name="Brassica rapa Genome Sequencing Project Consortium"/>
            <person name="Wang X."/>
            <person name="Wang H."/>
            <person name="Wang J."/>
            <person name="Sun R."/>
            <person name="Wu J."/>
            <person name="Liu S."/>
            <person name="Bai Y."/>
            <person name="Mun J.H."/>
            <person name="Bancroft I."/>
            <person name="Cheng F."/>
            <person name="Huang S."/>
            <person name="Li X."/>
            <person name="Hua W."/>
            <person name="Wang J."/>
            <person name="Wang X."/>
            <person name="Freeling M."/>
            <person name="Pires J.C."/>
            <person name="Paterson A.H."/>
            <person name="Chalhoub B."/>
            <person name="Wang B."/>
            <person name="Hayward A."/>
            <person name="Sharpe A.G."/>
            <person name="Park B.S."/>
            <person name="Weisshaar B."/>
            <person name="Liu B."/>
            <person name="Li B."/>
            <person name="Liu B."/>
            <person name="Tong C."/>
            <person name="Song C."/>
            <person name="Duran C."/>
            <person name="Peng C."/>
            <person name="Geng C."/>
            <person name="Koh C."/>
            <person name="Lin C."/>
            <person name="Edwards D."/>
            <person name="Mu D."/>
            <person name="Shen D."/>
            <person name="Soumpourou E."/>
            <person name="Li F."/>
            <person name="Fraser F."/>
            <person name="Conant G."/>
            <person name="Lassalle G."/>
            <person name="King G.J."/>
            <person name="Bonnema G."/>
            <person name="Tang H."/>
            <person name="Wang H."/>
            <person name="Belcram H."/>
            <person name="Zhou H."/>
            <person name="Hirakawa H."/>
            <person name="Abe H."/>
            <person name="Guo H."/>
            <person name="Wang H."/>
            <person name="Jin H."/>
            <person name="Parkin I.A."/>
            <person name="Batley J."/>
            <person name="Kim J.S."/>
            <person name="Just J."/>
            <person name="Li J."/>
            <person name="Xu J."/>
            <person name="Deng J."/>
            <person name="Kim J.A."/>
            <person name="Li J."/>
            <person name="Yu J."/>
            <person name="Meng J."/>
            <person name="Wang J."/>
            <person name="Min J."/>
            <person name="Poulain J."/>
            <person name="Wang J."/>
            <person name="Hatakeyama K."/>
            <person name="Wu K."/>
            <person name="Wang L."/>
            <person name="Fang L."/>
            <person name="Trick M."/>
            <person name="Links M.G."/>
            <person name="Zhao M."/>
            <person name="Jin M."/>
            <person name="Ramchiary N."/>
            <person name="Drou N."/>
            <person name="Berkman P.J."/>
            <person name="Cai Q."/>
            <person name="Huang Q."/>
            <person name="Li R."/>
            <person name="Tabata S."/>
            <person name="Cheng S."/>
            <person name="Zhang S."/>
            <person name="Zhang S."/>
            <person name="Huang S."/>
            <person name="Sato S."/>
            <person name="Sun S."/>
            <person name="Kwon S.J."/>
            <person name="Choi S.R."/>
            <person name="Lee T.H."/>
            <person name="Fan W."/>
            <person name="Zhao X."/>
            <person name="Tan X."/>
            <person name="Xu X."/>
            <person name="Wang Y."/>
            <person name="Qiu Y."/>
            <person name="Yin Y."/>
            <person name="Li Y."/>
            <person name="Du Y."/>
            <person name="Liao Y."/>
            <person name="Lim Y."/>
            <person name="Narusaka Y."/>
            <person name="Wang Y."/>
            <person name="Wang Z."/>
            <person name="Li Z."/>
            <person name="Wang Z."/>
            <person name="Xiong Z."/>
            <person name="Zhang Z."/>
        </authorList>
    </citation>
    <scope>NUCLEOTIDE SEQUENCE [LARGE SCALE GENOMIC DNA]</scope>
    <source>
        <strain evidence="12 13">cv. Chiifu-401-42</strain>
    </source>
</reference>
<dbReference type="Pfam" id="PF00560">
    <property type="entry name" value="LRR_1"/>
    <property type="match status" value="2"/>
</dbReference>
<comment type="similarity">
    <text evidence="2">Belongs to the RLP family.</text>
</comment>
<dbReference type="FunFam" id="3.80.10.10:FF:000275">
    <property type="entry name" value="Leucine-rich repeat receptor-like protein kinase"/>
    <property type="match status" value="1"/>
</dbReference>
<dbReference type="InterPro" id="IPR011009">
    <property type="entry name" value="Kinase-like_dom_sf"/>
</dbReference>
<dbReference type="STRING" id="51351.M4CSM7"/>
<feature type="signal peptide" evidence="10">
    <location>
        <begin position="1"/>
        <end position="24"/>
    </location>
</feature>
<keyword evidence="6" id="KW-0677">Repeat</keyword>
<dbReference type="Gene3D" id="1.10.510.10">
    <property type="entry name" value="Transferase(Phosphotransferase) domain 1"/>
    <property type="match status" value="1"/>
</dbReference>
<evidence type="ECO:0000256" key="7">
    <source>
        <dbReference type="ARBA" id="ARBA00022989"/>
    </source>
</evidence>
<evidence type="ECO:0000256" key="6">
    <source>
        <dbReference type="ARBA" id="ARBA00022737"/>
    </source>
</evidence>
<dbReference type="InParanoid" id="M4CSM7"/>
<protein>
    <recommendedName>
        <fullName evidence="11">Leucine-rich repeat-containing N-terminal plant-type domain-containing protein</fullName>
    </recommendedName>
</protein>
<name>M4CSM7_BRACM</name>
<evidence type="ECO:0000256" key="8">
    <source>
        <dbReference type="ARBA" id="ARBA00023136"/>
    </source>
</evidence>
<dbReference type="AlphaFoldDB" id="M4CSM7"/>
<dbReference type="Gramene" id="Bra007219.1">
    <property type="protein sequence ID" value="Bra007219.1-P"/>
    <property type="gene ID" value="Bra007219"/>
</dbReference>
<dbReference type="InterPro" id="IPR001611">
    <property type="entry name" value="Leu-rich_rpt"/>
</dbReference>
<evidence type="ECO:0000256" key="2">
    <source>
        <dbReference type="ARBA" id="ARBA00009592"/>
    </source>
</evidence>
<dbReference type="SUPFAM" id="SSF52058">
    <property type="entry name" value="L domain-like"/>
    <property type="match status" value="1"/>
</dbReference>
<sequence>MESNCKLYAYFHLFLLFFTSLAQAADPQTDSLLTLKSLLTDNSNTLQDWSLNSNTKPVPSCSWSGILCNQNSTSVISINLSSKSLSGTFPATLLTAFTDLLELNISDNSFSGSLPQEIFNLTTLRSLDISLNNFSGPFPNGASSLKSLTILNALSNSFTGSLPTDLPLLESLKVLNLAGSYFTGSIPAQYGSFKSLEFLHLDQMNDVIRAEQQKDVYSFGELVLEILSNGKLRDAGRLVHNKPKDVLLREVYAENENVVEQEVKRVVEVALLCISSNHSDRPSMEDALRFLSESHSSRIK</sequence>
<keyword evidence="9" id="KW-0325">Glycoprotein</keyword>
<dbReference type="InterPro" id="IPR046959">
    <property type="entry name" value="PRK1-6/SRF4-like"/>
</dbReference>
<dbReference type="Pfam" id="PF08263">
    <property type="entry name" value="LRRNT_2"/>
    <property type="match status" value="1"/>
</dbReference>
<proteinExistence type="inferred from homology"/>
<dbReference type="HOGENOM" id="CLU_928599_0_0_1"/>
<keyword evidence="3" id="KW-0433">Leucine-rich repeat</keyword>
<dbReference type="PANTHER" id="PTHR48007">
    <property type="entry name" value="LEUCINE-RICH REPEAT RECEPTOR-LIKE PROTEIN KINASE PXC1"/>
    <property type="match status" value="1"/>
</dbReference>
<evidence type="ECO:0000256" key="4">
    <source>
        <dbReference type="ARBA" id="ARBA00022692"/>
    </source>
</evidence>
<evidence type="ECO:0000256" key="10">
    <source>
        <dbReference type="SAM" id="SignalP"/>
    </source>
</evidence>
<evidence type="ECO:0000256" key="3">
    <source>
        <dbReference type="ARBA" id="ARBA00022614"/>
    </source>
</evidence>
<dbReference type="InterPro" id="IPR032675">
    <property type="entry name" value="LRR_dom_sf"/>
</dbReference>
<evidence type="ECO:0000256" key="5">
    <source>
        <dbReference type="ARBA" id="ARBA00022729"/>
    </source>
</evidence>